<keyword evidence="2" id="KW-1185">Reference proteome</keyword>
<accession>A0AAV7A3D9</accession>
<name>A0AAV7A3D9_ENGPU</name>
<gene>
    <name evidence="1" type="ORF">GDO81_003092</name>
</gene>
<dbReference type="EMBL" id="WNYA01000010">
    <property type="protein sequence ID" value="KAG8552823.1"/>
    <property type="molecule type" value="Genomic_DNA"/>
</dbReference>
<dbReference type="Proteomes" id="UP000824782">
    <property type="component" value="Unassembled WGS sequence"/>
</dbReference>
<reference evidence="1" key="1">
    <citation type="thesis" date="2020" institute="ProQuest LLC" country="789 East Eisenhower Parkway, Ann Arbor, MI, USA">
        <title>Comparative Genomics and Chromosome Evolution.</title>
        <authorList>
            <person name="Mudd A.B."/>
        </authorList>
    </citation>
    <scope>NUCLEOTIDE SEQUENCE</scope>
    <source>
        <strain evidence="1">237g6f4</strain>
        <tissue evidence="1">Blood</tissue>
    </source>
</reference>
<organism evidence="1 2">
    <name type="scientific">Engystomops pustulosus</name>
    <name type="common">Tungara frog</name>
    <name type="synonym">Physalaemus pustulosus</name>
    <dbReference type="NCBI Taxonomy" id="76066"/>
    <lineage>
        <taxon>Eukaryota</taxon>
        <taxon>Metazoa</taxon>
        <taxon>Chordata</taxon>
        <taxon>Craniata</taxon>
        <taxon>Vertebrata</taxon>
        <taxon>Euteleostomi</taxon>
        <taxon>Amphibia</taxon>
        <taxon>Batrachia</taxon>
        <taxon>Anura</taxon>
        <taxon>Neobatrachia</taxon>
        <taxon>Hyloidea</taxon>
        <taxon>Leptodactylidae</taxon>
        <taxon>Leiuperinae</taxon>
        <taxon>Engystomops</taxon>
    </lineage>
</organism>
<proteinExistence type="predicted"/>
<protein>
    <submittedName>
        <fullName evidence="1">Uncharacterized protein</fullName>
    </submittedName>
</protein>
<evidence type="ECO:0000313" key="2">
    <source>
        <dbReference type="Proteomes" id="UP000824782"/>
    </source>
</evidence>
<sequence>MVAITLSPLMDWINHILQLEPEKTEEQSRGGHQSIKKMTISHHSSSLVVRQTSKNLLVNYDFLTYSYLARQMLHCRTTYGSMWRFHVPGYYQSPGGIRLL</sequence>
<dbReference type="AlphaFoldDB" id="A0AAV7A3D9"/>
<comment type="caution">
    <text evidence="1">The sequence shown here is derived from an EMBL/GenBank/DDBJ whole genome shotgun (WGS) entry which is preliminary data.</text>
</comment>
<evidence type="ECO:0000313" key="1">
    <source>
        <dbReference type="EMBL" id="KAG8552823.1"/>
    </source>
</evidence>